<feature type="region of interest" description="Disordered" evidence="1">
    <location>
        <begin position="674"/>
        <end position="718"/>
    </location>
</feature>
<gene>
    <name evidence="2" type="ORF">EVOR1521_LOCUS22671</name>
</gene>
<dbReference type="Proteomes" id="UP001178507">
    <property type="component" value="Unassembled WGS sequence"/>
</dbReference>
<organism evidence="2 3">
    <name type="scientific">Effrenium voratum</name>
    <dbReference type="NCBI Taxonomy" id="2562239"/>
    <lineage>
        <taxon>Eukaryota</taxon>
        <taxon>Sar</taxon>
        <taxon>Alveolata</taxon>
        <taxon>Dinophyceae</taxon>
        <taxon>Suessiales</taxon>
        <taxon>Symbiodiniaceae</taxon>
        <taxon>Effrenium</taxon>
    </lineage>
</organism>
<name>A0AA36NAS5_9DINO</name>
<reference evidence="2" key="1">
    <citation type="submission" date="2023-08" db="EMBL/GenBank/DDBJ databases">
        <authorList>
            <person name="Chen Y."/>
            <person name="Shah S."/>
            <person name="Dougan E. K."/>
            <person name="Thang M."/>
            <person name="Chan C."/>
        </authorList>
    </citation>
    <scope>NUCLEOTIDE SEQUENCE</scope>
</reference>
<sequence>MAHIPEHDHCMQNGEDVFKQGEFATDFVSRRNLQPSNEALEVASSVGLVPDGESDDQQDGQQFVPVNFSHDRCDDGVEPCGYFVQKLHECVQPEFGTACSSDHGGCMSDPGSSCQMHDTLDSGRPDPGARASVEKADTSVACSSNVPFVASRHESSDRQLAVMVAARRLGAKKSKISMPWDAPFMKMPWEVKPLCTVFENSKSFPPVPVEAIHVAASSQAEVPGMREVSRSGVKWAAVKRRVVDSWPIALGKEMHQSLELWRVIAFSGMHGTRLGRILCQLSGADDADAKIAQTLKDTFCSKAPSTLRSRAFSLISFSKWKASRFGPDSAHIFPIQEQEVYDYICDLRTEAAPVTRARRLFEAVAFAKGLLGADVDDVLKSPRIQGAVKSFTRGLVPRKKLPLPVHVVAAMEGLVVHSDPQTAILVGYFLLLVYARLRFSDAQFLVQEPKIDGSDSHGFLEMQLYHHKTIGRSKATINRLLPAAAALPGVGGHPWASKWLEIREQFGLAAGRGHPTLPVIVSGPAWGSLPMTPTEGVDKLRQILRMVDGTLDVSQFGTHSCKATVLSWLAKSGASQQIQRRAGYHAKASELNPMEYSQDAQSEVLNRISSICIAVRLGRFQPDSTRSQRWIGCQNLEEAVAMDASFGSSVGTEGAPSGEDECRFVEPTPFDAASQDAEDLDSQHGSGSGHDSTSSTSSSVDGSESESEDEKRQAAEHVQEMAKGVNEHLTTDFDLFNHVKRRTLHRSARTNVDPQGRSFVAALSPECLSRSQ</sequence>
<dbReference type="AlphaFoldDB" id="A0AA36NAS5"/>
<comment type="caution">
    <text evidence="2">The sequence shown here is derived from an EMBL/GenBank/DDBJ whole genome shotgun (WGS) entry which is preliminary data.</text>
</comment>
<dbReference type="EMBL" id="CAUJNA010003323">
    <property type="protein sequence ID" value="CAJ1399064.1"/>
    <property type="molecule type" value="Genomic_DNA"/>
</dbReference>
<evidence type="ECO:0000313" key="3">
    <source>
        <dbReference type="Proteomes" id="UP001178507"/>
    </source>
</evidence>
<protein>
    <submittedName>
        <fullName evidence="2">Uncharacterized protein</fullName>
    </submittedName>
</protein>
<evidence type="ECO:0000256" key="1">
    <source>
        <dbReference type="SAM" id="MobiDB-lite"/>
    </source>
</evidence>
<feature type="compositionally biased region" description="Basic and acidic residues" evidence="1">
    <location>
        <begin position="709"/>
        <end position="718"/>
    </location>
</feature>
<accession>A0AA36NAS5</accession>
<feature type="compositionally biased region" description="Low complexity" evidence="1">
    <location>
        <begin position="683"/>
        <end position="702"/>
    </location>
</feature>
<proteinExistence type="predicted"/>
<evidence type="ECO:0000313" key="2">
    <source>
        <dbReference type="EMBL" id="CAJ1399064.1"/>
    </source>
</evidence>
<keyword evidence="3" id="KW-1185">Reference proteome</keyword>